<dbReference type="PANTHER" id="PTHR13140">
    <property type="entry name" value="MYOSIN"/>
    <property type="match status" value="1"/>
</dbReference>
<organism evidence="9 10">
    <name type="scientific">Gregarina niphandrodes</name>
    <name type="common">Septate eugregarine</name>
    <dbReference type="NCBI Taxonomy" id="110365"/>
    <lineage>
        <taxon>Eukaryota</taxon>
        <taxon>Sar</taxon>
        <taxon>Alveolata</taxon>
        <taxon>Apicomplexa</taxon>
        <taxon>Conoidasida</taxon>
        <taxon>Gregarinasina</taxon>
        <taxon>Eugregarinorida</taxon>
        <taxon>Gregarinidae</taxon>
        <taxon>Gregarina</taxon>
    </lineage>
</organism>
<name>A0A023B2H8_GRENI</name>
<dbReference type="Gene3D" id="1.10.10.820">
    <property type="match status" value="1"/>
</dbReference>
<dbReference type="GO" id="GO:0000146">
    <property type="term" value="F:microfilament motor activity"/>
    <property type="evidence" value="ECO:0007669"/>
    <property type="project" value="TreeGrafter"/>
</dbReference>
<reference evidence="9" key="1">
    <citation type="submission" date="2013-12" db="EMBL/GenBank/DDBJ databases">
        <authorList>
            <person name="Omoto C.K."/>
            <person name="Sibley D."/>
            <person name="Venepally P."/>
            <person name="Hadjithomas M."/>
            <person name="Karamycheva S."/>
            <person name="Brunk B."/>
            <person name="Roos D."/>
            <person name="Caler E."/>
            <person name="Lorenzi H."/>
        </authorList>
    </citation>
    <scope>NUCLEOTIDE SEQUENCE</scope>
</reference>
<evidence type="ECO:0000313" key="10">
    <source>
        <dbReference type="Proteomes" id="UP000019763"/>
    </source>
</evidence>
<evidence type="ECO:0000256" key="7">
    <source>
        <dbReference type="PROSITE-ProRule" id="PRU00782"/>
    </source>
</evidence>
<evidence type="ECO:0000259" key="8">
    <source>
        <dbReference type="PROSITE" id="PS51456"/>
    </source>
</evidence>
<dbReference type="AlphaFoldDB" id="A0A023B2H8"/>
<keyword evidence="10" id="KW-1185">Reference proteome</keyword>
<dbReference type="PRINTS" id="PR00193">
    <property type="entry name" value="MYOSINHEAVY"/>
</dbReference>
<accession>A0A023B2H8</accession>
<dbReference type="Gene3D" id="1.20.58.530">
    <property type="match status" value="1"/>
</dbReference>
<sequence>MPPKSKAKAKAKVGANKKLTRPGSKIHALDASGAVFKAFYVWSVDAPIVKKKPEELYGKCLVLNGSNEDTFKLKQVEPEEVDDVFESAASRCYNANSNIDPMAFPDIGMLPHTNDACVLDYMRARLVMGNIFVTAEPLLVVQNPFKNVGNATDDWIRKYRDVPDVSTLGPHVFSIARTALENLHSVNKSQTIIVSGESGAGKTEATKQAMRFFAAAKSGAMDLRVQKAILAANPVLEAFGNAKTIRNNNSSRFGRYMQLLVAANGGIQNGSVQGFLLEKSRILCQEDNERSYHIFYQILKGVNEDQKKKFKCKTLQQYKYINPKCLDSPGINDLEEWKDVCESFDSMMMTAEERDSVLSICSGVLLMGNVDIVGVVKQGLDEAAEIEPGSRQAFEDACELMFIDPKAVEEGITVKISIAGGNEIRSVWKRDEGDMLKASLVKGMYDATFQYIIRKLNSNIEPEGGWPAYMGMLDIFGFEVFKNNSLEQLFINVTNEMLQKNFTDTVFERESKLYKDEGIPITDLIFTSNAEVIEALSGRRGSLFATLEDQCLAPGGTDEKFLSAVYSTLKGSTKVYAAKVGGNQIFAVAHTIGEIKYVVEGFLFKNKDVLRAELVEVVQGSTNVVSKELFAGVVVEKGKSAKGQLIGSQFMNQLSRLMELINATEAHFIRCVKPNEEKLPLTFTPDKVLIQLQSLSILEALQLRNLGYSYRRPFGDFLYQYKFVNLGITEDKSLEPMDAAKKLLQSSKIPESDWKIGKTMTFMKPAAMKAMQHKQREALASWQPLISLIEALYKRMSLRKEYLKLRAGVVRAQALTRRRLAGRVPAPPPDVAVGF</sequence>
<keyword evidence="5 7" id="KW-0505">Motor protein</keyword>
<dbReference type="GO" id="GO:0016020">
    <property type="term" value="C:membrane"/>
    <property type="evidence" value="ECO:0007669"/>
    <property type="project" value="TreeGrafter"/>
</dbReference>
<evidence type="ECO:0000256" key="6">
    <source>
        <dbReference type="ARBA" id="ARBA00023203"/>
    </source>
</evidence>
<dbReference type="Gene3D" id="1.20.120.720">
    <property type="entry name" value="Myosin VI head, motor domain, U50 subdomain"/>
    <property type="match status" value="1"/>
</dbReference>
<dbReference type="InterPro" id="IPR027417">
    <property type="entry name" value="P-loop_NTPase"/>
</dbReference>
<feature type="domain" description="Myosin motor" evidence="8">
    <location>
        <begin position="102"/>
        <end position="777"/>
    </location>
</feature>
<evidence type="ECO:0000256" key="5">
    <source>
        <dbReference type="ARBA" id="ARBA00023175"/>
    </source>
</evidence>
<dbReference type="FunFam" id="1.10.10.820:FF:000001">
    <property type="entry name" value="Myosin heavy chain"/>
    <property type="match status" value="1"/>
</dbReference>
<proteinExistence type="inferred from homology"/>
<comment type="caution">
    <text evidence="9">The sequence shown here is derived from an EMBL/GenBank/DDBJ whole genome shotgun (WGS) entry which is preliminary data.</text>
</comment>
<dbReference type="GO" id="GO:0005524">
    <property type="term" value="F:ATP binding"/>
    <property type="evidence" value="ECO:0007669"/>
    <property type="project" value="UniProtKB-UniRule"/>
</dbReference>
<dbReference type="PANTHER" id="PTHR13140:SF270">
    <property type="entry name" value="MYOSIN-12"/>
    <property type="match status" value="1"/>
</dbReference>
<protein>
    <submittedName>
        <fullName evidence="9">Myosin</fullName>
    </submittedName>
</protein>
<dbReference type="OMA" id="MTYGDIG"/>
<dbReference type="SMR" id="A0A023B2H8"/>
<feature type="binding site" evidence="7">
    <location>
        <begin position="196"/>
        <end position="203"/>
    </location>
    <ligand>
        <name>ATP</name>
        <dbReference type="ChEBI" id="CHEBI:30616"/>
    </ligand>
</feature>
<dbReference type="OrthoDB" id="312459at2759"/>
<dbReference type="EMBL" id="AFNH02000905">
    <property type="protein sequence ID" value="EZG53715.1"/>
    <property type="molecule type" value="Genomic_DNA"/>
</dbReference>
<keyword evidence="6 7" id="KW-0009">Actin-binding</keyword>
<dbReference type="GeneID" id="22914286"/>
<dbReference type="InterPro" id="IPR001609">
    <property type="entry name" value="Myosin_head_motor_dom-like"/>
</dbReference>
<evidence type="ECO:0000256" key="3">
    <source>
        <dbReference type="ARBA" id="ARBA00022840"/>
    </source>
</evidence>
<keyword evidence="4 7" id="KW-0518">Myosin</keyword>
<dbReference type="InterPro" id="IPR036044">
    <property type="entry name" value="MYSc_Myo14"/>
</dbReference>
<dbReference type="Gene3D" id="1.20.5.4820">
    <property type="match status" value="1"/>
</dbReference>
<feature type="region of interest" description="Actin-binding" evidence="7">
    <location>
        <begin position="654"/>
        <end position="676"/>
    </location>
</feature>
<dbReference type="VEuPathDB" id="CryptoDB:GNI_121470"/>
<dbReference type="SUPFAM" id="SSF52540">
    <property type="entry name" value="P-loop containing nucleoside triphosphate hydrolases"/>
    <property type="match status" value="1"/>
</dbReference>
<dbReference type="GO" id="GO:0005737">
    <property type="term" value="C:cytoplasm"/>
    <property type="evidence" value="ECO:0007669"/>
    <property type="project" value="TreeGrafter"/>
</dbReference>
<keyword evidence="3 7" id="KW-0067">ATP-binding</keyword>
<gene>
    <name evidence="9" type="ORF">GNI_121470</name>
</gene>
<dbReference type="CDD" id="cd14876">
    <property type="entry name" value="MYSc_Myo14"/>
    <property type="match status" value="1"/>
</dbReference>
<keyword evidence="2 7" id="KW-0547">Nucleotide-binding</keyword>
<evidence type="ECO:0000313" key="9">
    <source>
        <dbReference type="EMBL" id="EZG53715.1"/>
    </source>
</evidence>
<evidence type="ECO:0000256" key="2">
    <source>
        <dbReference type="ARBA" id="ARBA00022741"/>
    </source>
</evidence>
<dbReference type="GO" id="GO:0016459">
    <property type="term" value="C:myosin complex"/>
    <property type="evidence" value="ECO:0007669"/>
    <property type="project" value="UniProtKB-KW"/>
</dbReference>
<dbReference type="GO" id="GO:0051015">
    <property type="term" value="F:actin filament binding"/>
    <property type="evidence" value="ECO:0007669"/>
    <property type="project" value="TreeGrafter"/>
</dbReference>
<dbReference type="Gene3D" id="3.40.850.10">
    <property type="entry name" value="Kinesin motor domain"/>
    <property type="match status" value="1"/>
</dbReference>
<dbReference type="InterPro" id="IPR036961">
    <property type="entry name" value="Kinesin_motor_dom_sf"/>
</dbReference>
<evidence type="ECO:0000256" key="4">
    <source>
        <dbReference type="ARBA" id="ARBA00023123"/>
    </source>
</evidence>
<dbReference type="Pfam" id="PF00063">
    <property type="entry name" value="Myosin_head"/>
    <property type="match status" value="1"/>
</dbReference>
<comment type="similarity">
    <text evidence="1 7">Belongs to the TRAFAC class myosin-kinesin ATPase superfamily. Myosin family.</text>
</comment>
<dbReference type="eggNOG" id="KOG0160">
    <property type="taxonomic scope" value="Eukaryota"/>
</dbReference>
<dbReference type="SMART" id="SM00242">
    <property type="entry name" value="MYSc"/>
    <property type="match status" value="1"/>
</dbReference>
<dbReference type="RefSeq" id="XP_011131865.1">
    <property type="nucleotide sequence ID" value="XM_011133563.1"/>
</dbReference>
<dbReference type="GO" id="GO:0007015">
    <property type="term" value="P:actin filament organization"/>
    <property type="evidence" value="ECO:0007669"/>
    <property type="project" value="TreeGrafter"/>
</dbReference>
<evidence type="ECO:0000256" key="1">
    <source>
        <dbReference type="ARBA" id="ARBA00008314"/>
    </source>
</evidence>
<dbReference type="Proteomes" id="UP000019763">
    <property type="component" value="Unassembled WGS sequence"/>
</dbReference>
<dbReference type="PROSITE" id="PS51456">
    <property type="entry name" value="MYOSIN_MOTOR"/>
    <property type="match status" value="1"/>
</dbReference>